<accession>W1NF61</accession>
<evidence type="ECO:0000256" key="5">
    <source>
        <dbReference type="SAM" id="SignalP"/>
    </source>
</evidence>
<dbReference type="InterPro" id="IPR041844">
    <property type="entry name" value="Plantacyanin"/>
</dbReference>
<dbReference type="HOGENOM" id="CLU_058719_4_1_1"/>
<keyword evidence="3" id="KW-1015">Disulfide bond</keyword>
<dbReference type="SUPFAM" id="SSF49503">
    <property type="entry name" value="Cupredoxins"/>
    <property type="match status" value="1"/>
</dbReference>
<sequence length="124" mass="13358">MAQGRGSAMSLVALVFVMICLLEVSTAATTYTVGDSRGWTFNMVSWPAGKRFRAGDVLVFQYDNSAHNVVAVNAAGYKSCLVPRGSRTYRSGSDRITLRRGANFFLCSIPGHCQSGMKVQVNAA</sequence>
<keyword evidence="2" id="KW-0186">Copper</keyword>
<dbReference type="Gramene" id="ERM94116">
    <property type="protein sequence ID" value="ERM94116"/>
    <property type="gene ID" value="AMTR_s00010p00134160"/>
</dbReference>
<evidence type="ECO:0000256" key="2">
    <source>
        <dbReference type="ARBA" id="ARBA00023008"/>
    </source>
</evidence>
<keyword evidence="1" id="KW-0479">Metal-binding</keyword>
<feature type="chain" id="PRO_5004806492" description="Plantacyanin" evidence="5">
    <location>
        <begin position="28"/>
        <end position="124"/>
    </location>
</feature>
<dbReference type="GO" id="GO:0046872">
    <property type="term" value="F:metal ion binding"/>
    <property type="evidence" value="ECO:0007669"/>
    <property type="project" value="UniProtKB-KW"/>
</dbReference>
<name>W1NF61_AMBTC</name>
<dbReference type="Pfam" id="PF02298">
    <property type="entry name" value="Cu_bind_like"/>
    <property type="match status" value="1"/>
</dbReference>
<organism evidence="7 8">
    <name type="scientific">Amborella trichopoda</name>
    <dbReference type="NCBI Taxonomy" id="13333"/>
    <lineage>
        <taxon>Eukaryota</taxon>
        <taxon>Viridiplantae</taxon>
        <taxon>Streptophyta</taxon>
        <taxon>Embryophyta</taxon>
        <taxon>Tracheophyta</taxon>
        <taxon>Spermatophyta</taxon>
        <taxon>Magnoliopsida</taxon>
        <taxon>Amborellales</taxon>
        <taxon>Amborellaceae</taxon>
        <taxon>Amborella</taxon>
    </lineage>
</organism>
<dbReference type="PANTHER" id="PTHR33021">
    <property type="entry name" value="BLUE COPPER PROTEIN"/>
    <property type="match status" value="1"/>
</dbReference>
<feature type="signal peptide" evidence="5">
    <location>
        <begin position="1"/>
        <end position="27"/>
    </location>
</feature>
<dbReference type="OMA" id="NFQYTSH"/>
<reference evidence="8" key="1">
    <citation type="journal article" date="2013" name="Science">
        <title>The Amborella genome and the evolution of flowering plants.</title>
        <authorList>
            <consortium name="Amborella Genome Project"/>
        </authorList>
    </citation>
    <scope>NUCLEOTIDE SEQUENCE [LARGE SCALE GENOMIC DNA]</scope>
</reference>
<dbReference type="PANTHER" id="PTHR33021:SF9">
    <property type="entry name" value="PUTATIVE, EXPRESSED-RELATED"/>
    <property type="match status" value="1"/>
</dbReference>
<dbReference type="FunFam" id="2.60.40.420:FF:000013">
    <property type="entry name" value="basic blue protein-like"/>
    <property type="match status" value="1"/>
</dbReference>
<evidence type="ECO:0000256" key="3">
    <source>
        <dbReference type="ARBA" id="ARBA00023157"/>
    </source>
</evidence>
<evidence type="ECO:0000313" key="7">
    <source>
        <dbReference type="EMBL" id="ERM94116.1"/>
    </source>
</evidence>
<keyword evidence="5" id="KW-0732">Signal</keyword>
<evidence type="ECO:0000256" key="1">
    <source>
        <dbReference type="ARBA" id="ARBA00022723"/>
    </source>
</evidence>
<evidence type="ECO:0000256" key="4">
    <source>
        <dbReference type="ARBA" id="ARBA00082491"/>
    </source>
</evidence>
<keyword evidence="8" id="KW-1185">Reference proteome</keyword>
<feature type="domain" description="Phytocyanin" evidence="6">
    <location>
        <begin position="29"/>
        <end position="124"/>
    </location>
</feature>
<dbReference type="GO" id="GO:0009055">
    <property type="term" value="F:electron transfer activity"/>
    <property type="evidence" value="ECO:0007669"/>
    <property type="project" value="InterPro"/>
</dbReference>
<dbReference type="InterPro" id="IPR008972">
    <property type="entry name" value="Cupredoxin"/>
</dbReference>
<dbReference type="CDD" id="cd11013">
    <property type="entry name" value="Plantacyanin"/>
    <property type="match status" value="1"/>
</dbReference>
<dbReference type="InterPro" id="IPR039391">
    <property type="entry name" value="Phytocyanin-like"/>
</dbReference>
<dbReference type="Proteomes" id="UP000017836">
    <property type="component" value="Unassembled WGS sequence"/>
</dbReference>
<dbReference type="PROSITE" id="PS51485">
    <property type="entry name" value="PHYTOCYANIN"/>
    <property type="match status" value="1"/>
</dbReference>
<dbReference type="Gene3D" id="2.60.40.420">
    <property type="entry name" value="Cupredoxins - blue copper proteins"/>
    <property type="match status" value="1"/>
</dbReference>
<dbReference type="eggNOG" id="ENOG502S11U">
    <property type="taxonomic scope" value="Eukaryota"/>
</dbReference>
<dbReference type="KEGG" id="atr:18422092"/>
<dbReference type="EMBL" id="KI397513">
    <property type="protein sequence ID" value="ERM94116.1"/>
    <property type="molecule type" value="Genomic_DNA"/>
</dbReference>
<dbReference type="InterPro" id="IPR003245">
    <property type="entry name" value="Phytocyanin_dom"/>
</dbReference>
<proteinExistence type="predicted"/>
<dbReference type="AlphaFoldDB" id="W1NF61"/>
<evidence type="ECO:0000313" key="8">
    <source>
        <dbReference type="Proteomes" id="UP000017836"/>
    </source>
</evidence>
<protein>
    <recommendedName>
        <fullName evidence="4">Plantacyanin</fullName>
    </recommendedName>
</protein>
<dbReference type="OrthoDB" id="2011645at2759"/>
<evidence type="ECO:0000259" key="6">
    <source>
        <dbReference type="PROSITE" id="PS51485"/>
    </source>
</evidence>
<gene>
    <name evidence="7" type="ORF">AMTR_s00010p00134160</name>
</gene>
<dbReference type="GO" id="GO:0005886">
    <property type="term" value="C:plasma membrane"/>
    <property type="evidence" value="ECO:0000318"/>
    <property type="project" value="GO_Central"/>
</dbReference>